<protein>
    <submittedName>
        <fullName evidence="1">Uncharacterized protein</fullName>
    </submittedName>
</protein>
<dbReference type="Proteomes" id="UP000650477">
    <property type="component" value="Unassembled WGS sequence"/>
</dbReference>
<dbReference type="EMBL" id="PKLF01000016">
    <property type="protein sequence ID" value="MBE8614033.1"/>
    <property type="molecule type" value="Genomic_DNA"/>
</dbReference>
<dbReference type="AlphaFoldDB" id="A0A2C5TGH9"/>
<evidence type="ECO:0000313" key="1">
    <source>
        <dbReference type="EMBL" id="MBE8614033.1"/>
    </source>
</evidence>
<reference evidence="1" key="1">
    <citation type="submission" date="2017-12" db="EMBL/GenBank/DDBJ databases">
        <title>Genome sequencing and analysis.</title>
        <authorList>
            <person name="Huang Y.-T."/>
        </authorList>
    </citation>
    <scope>NUCLEOTIDE SEQUENCE</scope>
    <source>
        <strain evidence="1">VGH116</strain>
    </source>
</reference>
<accession>A0A2C5TGH9</accession>
<gene>
    <name evidence="1" type="ORF">CYG68_16750</name>
</gene>
<proteinExistence type="predicted"/>
<evidence type="ECO:0000313" key="2">
    <source>
        <dbReference type="Proteomes" id="UP000650477"/>
    </source>
</evidence>
<sequence length="62" mass="6953">MLLMSDIIKKPCRSMVQKCALKIKIMANSINNAKSCSHSFVNIILIIIRDINSATGKCIFLR</sequence>
<name>A0A2C5TGH9_MORMO</name>
<comment type="caution">
    <text evidence="1">The sequence shown here is derived from an EMBL/GenBank/DDBJ whole genome shotgun (WGS) entry which is preliminary data.</text>
</comment>
<organism evidence="1 2">
    <name type="scientific">Morganella morganii</name>
    <name type="common">Proteus morganii</name>
    <dbReference type="NCBI Taxonomy" id="582"/>
    <lineage>
        <taxon>Bacteria</taxon>
        <taxon>Pseudomonadati</taxon>
        <taxon>Pseudomonadota</taxon>
        <taxon>Gammaproteobacteria</taxon>
        <taxon>Enterobacterales</taxon>
        <taxon>Morganellaceae</taxon>
        <taxon>Morganella</taxon>
    </lineage>
</organism>